<accession>A0AA49JGI5</accession>
<protein>
    <submittedName>
        <fullName evidence="2">Porin</fullName>
    </submittedName>
</protein>
<reference evidence="2" key="1">
    <citation type="journal article" date="2023" name="Comput. Struct. Biotechnol. J.">
        <title>Discovery of a novel marine Bacteroidetes with a rich repertoire of carbohydrate-active enzymes.</title>
        <authorList>
            <person name="Chen B."/>
            <person name="Liu G."/>
            <person name="Chen Q."/>
            <person name="Wang H."/>
            <person name="Liu L."/>
            <person name="Tang K."/>
        </authorList>
    </citation>
    <scope>NUCLEOTIDE SEQUENCE</scope>
    <source>
        <strain evidence="2">TK19036</strain>
    </source>
</reference>
<dbReference type="SUPFAM" id="SSF56935">
    <property type="entry name" value="Porins"/>
    <property type="match status" value="1"/>
</dbReference>
<evidence type="ECO:0000313" key="2">
    <source>
        <dbReference type="EMBL" id="WKN36595.1"/>
    </source>
</evidence>
<evidence type="ECO:0000256" key="1">
    <source>
        <dbReference type="SAM" id="SignalP"/>
    </source>
</evidence>
<dbReference type="InterPro" id="IPR011486">
    <property type="entry name" value="BBP2"/>
</dbReference>
<organism evidence="2">
    <name type="scientific">Roseihalotalea indica</name>
    <dbReference type="NCBI Taxonomy" id="2867963"/>
    <lineage>
        <taxon>Bacteria</taxon>
        <taxon>Pseudomonadati</taxon>
        <taxon>Bacteroidota</taxon>
        <taxon>Cytophagia</taxon>
        <taxon>Cytophagales</taxon>
        <taxon>Catalimonadaceae</taxon>
        <taxon>Roseihalotalea</taxon>
    </lineage>
</organism>
<feature type="chain" id="PRO_5041428781" evidence="1">
    <location>
        <begin position="22"/>
        <end position="384"/>
    </location>
</feature>
<dbReference type="AlphaFoldDB" id="A0AA49JGI5"/>
<feature type="signal peptide" evidence="1">
    <location>
        <begin position="1"/>
        <end position="21"/>
    </location>
</feature>
<reference evidence="2" key="2">
    <citation type="journal article" date="2024" name="Antonie Van Leeuwenhoek">
        <title>Roseihalotalea indica gen. nov., sp. nov., a halophilic Bacteroidetes from mesopelagic Southwest Indian Ocean with higher carbohydrate metabolic potential.</title>
        <authorList>
            <person name="Chen B."/>
            <person name="Zhang M."/>
            <person name="Lin D."/>
            <person name="Ye J."/>
            <person name="Tang K."/>
        </authorList>
    </citation>
    <scope>NUCLEOTIDE SEQUENCE</scope>
    <source>
        <strain evidence="2">TK19036</strain>
    </source>
</reference>
<dbReference type="EMBL" id="CP120682">
    <property type="protein sequence ID" value="WKN36595.1"/>
    <property type="molecule type" value="Genomic_DNA"/>
</dbReference>
<sequence>MKKTTLLVLAIMGLSTVTLFAQDEDSFSFSGSVDTYYRYNFNSFNRVVDNGIVSPVTSFAARPGFSIGMVNLIAAYEGEKVGFVADLVYGPRGEAAVFNSVGSSSIVNQLYVYYNVSDAVTLTMGNFNTFLGYEVISPTGNYNYSTSYMFSYGPFSHTGLKADFALSDGFSAMLAIMNPTDLTEFNNVGTYTLGAQLGYDNEGTIAYLNFLYGDQDGKLVAEFPTVFGDASTGPTFQADLTAGFDLTDAFYLGINTTINTTSAGEEINGNDIEDADGDASGFYGAALYAQYATSETLSFGIRAEYFGEFNGGYGILGQYNAGLYDEDGNASVIDLTLSSNIAVGNLTFIPEIRIDAVSDDAFINRDIEAQSSLASFILAAVYAF</sequence>
<keyword evidence="1" id="KW-0732">Signal</keyword>
<proteinExistence type="predicted"/>
<dbReference type="Pfam" id="PF07642">
    <property type="entry name" value="BBP2"/>
    <property type="match status" value="1"/>
</dbReference>
<name>A0AA49JGI5_9BACT</name>
<gene>
    <name evidence="2" type="ORF">K4G66_29985</name>
</gene>